<name>D3PVW0_STANL</name>
<comment type="cofactor">
    <cofactor evidence="6">
        <name>Mg(2+)</name>
        <dbReference type="ChEBI" id="CHEBI:18420"/>
    </cofactor>
</comment>
<dbReference type="STRING" id="446470.Snas_5449"/>
<feature type="binding site" evidence="6">
    <location>
        <position position="6"/>
    </location>
    <ligand>
        <name>Mg(2+)</name>
        <dbReference type="ChEBI" id="CHEBI:18420"/>
    </ligand>
</feature>
<dbReference type="Gene3D" id="3.40.50.1010">
    <property type="entry name" value="5'-nuclease"/>
    <property type="match status" value="1"/>
</dbReference>
<dbReference type="HAMAP" id="MF_00265">
    <property type="entry name" value="VapC_Nob1"/>
    <property type="match status" value="1"/>
</dbReference>
<evidence type="ECO:0000256" key="6">
    <source>
        <dbReference type="HAMAP-Rule" id="MF_00265"/>
    </source>
</evidence>
<reference evidence="8 9" key="1">
    <citation type="journal article" date="2009" name="Stand. Genomic Sci.">
        <title>Complete genome sequence of Stackebrandtia nassauensis type strain (LLR-40K-21).</title>
        <authorList>
            <person name="Munk C."/>
            <person name="Lapidus A."/>
            <person name="Copeland A."/>
            <person name="Jando M."/>
            <person name="Mayilraj S."/>
            <person name="Glavina Del Rio T."/>
            <person name="Nolan M."/>
            <person name="Chen F."/>
            <person name="Lucas S."/>
            <person name="Tice H."/>
            <person name="Cheng J.F."/>
            <person name="Han C."/>
            <person name="Detter J.C."/>
            <person name="Bruce D."/>
            <person name="Goodwin L."/>
            <person name="Chain P."/>
            <person name="Pitluck S."/>
            <person name="Goker M."/>
            <person name="Ovchinikova G."/>
            <person name="Pati A."/>
            <person name="Ivanova N."/>
            <person name="Mavromatis K."/>
            <person name="Chen A."/>
            <person name="Palaniappan K."/>
            <person name="Land M."/>
            <person name="Hauser L."/>
            <person name="Chang Y.J."/>
            <person name="Jeffries C.D."/>
            <person name="Bristow J."/>
            <person name="Eisen J.A."/>
            <person name="Markowitz V."/>
            <person name="Hugenholtz P."/>
            <person name="Kyrpides N.C."/>
            <person name="Klenk H.P."/>
        </authorList>
    </citation>
    <scope>NUCLEOTIDE SEQUENCE [LARGE SCALE GENOMIC DNA]</scope>
    <source>
        <strain evidence="9">DSM 44728 / CIP 108903 / NRRL B-16338 / NBRC 102104 / LLR-40K-21</strain>
    </source>
</reference>
<gene>
    <name evidence="6" type="primary">vapC</name>
    <name evidence="8" type="ordered locus">Snas_5449</name>
</gene>
<dbReference type="HOGENOM" id="CLU_143452_2_0_11"/>
<evidence type="ECO:0000259" key="7">
    <source>
        <dbReference type="Pfam" id="PF01850"/>
    </source>
</evidence>
<dbReference type="EC" id="3.1.-.-" evidence="6"/>
<keyword evidence="5 6" id="KW-0460">Magnesium</keyword>
<keyword evidence="6" id="KW-0800">Toxin</keyword>
<dbReference type="GO" id="GO:0016787">
    <property type="term" value="F:hydrolase activity"/>
    <property type="evidence" value="ECO:0007669"/>
    <property type="project" value="UniProtKB-KW"/>
</dbReference>
<dbReference type="Pfam" id="PF01850">
    <property type="entry name" value="PIN"/>
    <property type="match status" value="1"/>
</dbReference>
<dbReference type="RefSeq" id="WP_013020652.1">
    <property type="nucleotide sequence ID" value="NC_013947.1"/>
</dbReference>
<dbReference type="eggNOG" id="COG2402">
    <property type="taxonomic scope" value="Bacteria"/>
</dbReference>
<keyword evidence="1 6" id="KW-1277">Toxin-antitoxin system</keyword>
<feature type="binding site" evidence="6">
    <location>
        <position position="98"/>
    </location>
    <ligand>
        <name>Mg(2+)</name>
        <dbReference type="ChEBI" id="CHEBI:18420"/>
    </ligand>
</feature>
<proteinExistence type="inferred from homology"/>
<keyword evidence="4 6" id="KW-0378">Hydrolase</keyword>
<comment type="similarity">
    <text evidence="6">Belongs to the PINc/VapC protein family.</text>
</comment>
<dbReference type="InterPro" id="IPR022907">
    <property type="entry name" value="VapC_family"/>
</dbReference>
<evidence type="ECO:0000313" key="8">
    <source>
        <dbReference type="EMBL" id="ADD45081.1"/>
    </source>
</evidence>
<dbReference type="GO" id="GO:0000287">
    <property type="term" value="F:magnesium ion binding"/>
    <property type="evidence" value="ECO:0007669"/>
    <property type="project" value="UniProtKB-UniRule"/>
</dbReference>
<dbReference type="AlphaFoldDB" id="D3PVW0"/>
<dbReference type="SUPFAM" id="SSF88723">
    <property type="entry name" value="PIN domain-like"/>
    <property type="match status" value="1"/>
</dbReference>
<dbReference type="KEGG" id="sna:Snas_5449"/>
<keyword evidence="3 6" id="KW-0479">Metal-binding</keyword>
<evidence type="ECO:0000256" key="1">
    <source>
        <dbReference type="ARBA" id="ARBA00022649"/>
    </source>
</evidence>
<keyword evidence="2 6" id="KW-0540">Nuclease</keyword>
<dbReference type="EMBL" id="CP001778">
    <property type="protein sequence ID" value="ADD45081.1"/>
    <property type="molecule type" value="Genomic_DNA"/>
</dbReference>
<accession>D3PVW0</accession>
<evidence type="ECO:0000313" key="9">
    <source>
        <dbReference type="Proteomes" id="UP000000844"/>
    </source>
</evidence>
<dbReference type="GO" id="GO:0090729">
    <property type="term" value="F:toxin activity"/>
    <property type="evidence" value="ECO:0007669"/>
    <property type="project" value="UniProtKB-KW"/>
</dbReference>
<dbReference type="InterPro" id="IPR029060">
    <property type="entry name" value="PIN-like_dom_sf"/>
</dbReference>
<dbReference type="InterPro" id="IPR002716">
    <property type="entry name" value="PIN_dom"/>
</dbReference>
<dbReference type="Proteomes" id="UP000000844">
    <property type="component" value="Chromosome"/>
</dbReference>
<sequence>MIVIADTSGILVAIDAAHELHDRGRRVFAHAETVLVTPMVLAEVDYLLTSRFGVQTALDFLDEINDGACVVYDVVDGDLRAARELMAQYFDLAIGLTDAMNVVAADRWHTDRILTLDERHFRTVAPIHPELDAFTLLPVDG</sequence>
<evidence type="ECO:0000256" key="5">
    <source>
        <dbReference type="ARBA" id="ARBA00022842"/>
    </source>
</evidence>
<evidence type="ECO:0000256" key="3">
    <source>
        <dbReference type="ARBA" id="ARBA00022723"/>
    </source>
</evidence>
<evidence type="ECO:0000256" key="4">
    <source>
        <dbReference type="ARBA" id="ARBA00022801"/>
    </source>
</evidence>
<protein>
    <recommendedName>
        <fullName evidence="6">Ribonuclease VapC</fullName>
        <shortName evidence="6">RNase VapC</shortName>
        <ecNumber evidence="6">3.1.-.-</ecNumber>
    </recommendedName>
    <alternativeName>
        <fullName evidence="6">Toxin VapC</fullName>
    </alternativeName>
</protein>
<organism evidence="8 9">
    <name type="scientific">Stackebrandtia nassauensis (strain DSM 44728 / CIP 108903 / NRRL B-16338 / NBRC 102104 / LLR-40K-21)</name>
    <dbReference type="NCBI Taxonomy" id="446470"/>
    <lineage>
        <taxon>Bacteria</taxon>
        <taxon>Bacillati</taxon>
        <taxon>Actinomycetota</taxon>
        <taxon>Actinomycetes</taxon>
        <taxon>Glycomycetales</taxon>
        <taxon>Glycomycetaceae</taxon>
        <taxon>Stackebrandtia</taxon>
    </lineage>
</organism>
<feature type="domain" description="PIN" evidence="7">
    <location>
        <begin position="4"/>
        <end position="124"/>
    </location>
</feature>
<dbReference type="GO" id="GO:0004540">
    <property type="term" value="F:RNA nuclease activity"/>
    <property type="evidence" value="ECO:0007669"/>
    <property type="project" value="InterPro"/>
</dbReference>
<evidence type="ECO:0000256" key="2">
    <source>
        <dbReference type="ARBA" id="ARBA00022722"/>
    </source>
</evidence>
<keyword evidence="9" id="KW-1185">Reference proteome</keyword>
<comment type="function">
    <text evidence="6">Toxic component of a toxin-antitoxin (TA) system. An RNase.</text>
</comment>